<keyword evidence="1" id="KW-0732">Signal</keyword>
<evidence type="ECO:0000313" key="3">
    <source>
        <dbReference type="Proteomes" id="UP001166286"/>
    </source>
</evidence>
<protein>
    <submittedName>
        <fullName evidence="2">Uncharacterized protein</fullName>
    </submittedName>
</protein>
<evidence type="ECO:0000256" key="1">
    <source>
        <dbReference type="SAM" id="SignalP"/>
    </source>
</evidence>
<reference evidence="2" key="1">
    <citation type="submission" date="2023-03" db="EMBL/GenBank/DDBJ databases">
        <title>Complete genome of Cladonia borealis.</title>
        <authorList>
            <person name="Park H."/>
        </authorList>
    </citation>
    <scope>NUCLEOTIDE SEQUENCE</scope>
    <source>
        <strain evidence="2">ANT050790</strain>
    </source>
</reference>
<dbReference type="AlphaFoldDB" id="A0AA39QWC3"/>
<proteinExistence type="predicted"/>
<name>A0AA39QWC3_9LECA</name>
<sequence>MLFPTSLTLILLPLLAAASDIFCEECGVNGIFYLGEDCTNSTYVAPLFGGDAGECFEIGAPYTSAINEVSHMPFGKEATTHSVLIQVEKDGCEVKFYSGLQCTAGTGTVVALGECASDTSSSGWGSFCVSCPASSSVYGAGTSCP</sequence>
<feature type="signal peptide" evidence="1">
    <location>
        <begin position="1"/>
        <end position="18"/>
    </location>
</feature>
<accession>A0AA39QWC3</accession>
<evidence type="ECO:0000313" key="2">
    <source>
        <dbReference type="EMBL" id="KAK0508913.1"/>
    </source>
</evidence>
<dbReference type="Proteomes" id="UP001166286">
    <property type="component" value="Unassembled WGS sequence"/>
</dbReference>
<keyword evidence="3" id="KW-1185">Reference proteome</keyword>
<gene>
    <name evidence="2" type="ORF">JMJ35_008284</name>
</gene>
<feature type="chain" id="PRO_5041325999" evidence="1">
    <location>
        <begin position="19"/>
        <end position="145"/>
    </location>
</feature>
<organism evidence="2 3">
    <name type="scientific">Cladonia borealis</name>
    <dbReference type="NCBI Taxonomy" id="184061"/>
    <lineage>
        <taxon>Eukaryota</taxon>
        <taxon>Fungi</taxon>
        <taxon>Dikarya</taxon>
        <taxon>Ascomycota</taxon>
        <taxon>Pezizomycotina</taxon>
        <taxon>Lecanoromycetes</taxon>
        <taxon>OSLEUM clade</taxon>
        <taxon>Lecanoromycetidae</taxon>
        <taxon>Lecanorales</taxon>
        <taxon>Lecanorineae</taxon>
        <taxon>Cladoniaceae</taxon>
        <taxon>Cladonia</taxon>
    </lineage>
</organism>
<dbReference type="EMBL" id="JAFEKC020000019">
    <property type="protein sequence ID" value="KAK0508913.1"/>
    <property type="molecule type" value="Genomic_DNA"/>
</dbReference>
<comment type="caution">
    <text evidence="2">The sequence shown here is derived from an EMBL/GenBank/DDBJ whole genome shotgun (WGS) entry which is preliminary data.</text>
</comment>